<dbReference type="Pfam" id="PF00117">
    <property type="entry name" value="GATase"/>
    <property type="match status" value="1"/>
</dbReference>
<reference evidence="2 3" key="1">
    <citation type="submission" date="2016-05" db="EMBL/GenBank/DDBJ databases">
        <title>Comparative analysis of secretome profiles of manganese(II)-oxidizing ascomycete fungi.</title>
        <authorList>
            <consortium name="DOE Joint Genome Institute"/>
            <person name="Zeiner C.A."/>
            <person name="Purvine S.O."/>
            <person name="Zink E.M."/>
            <person name="Wu S."/>
            <person name="Pasa-Tolic L."/>
            <person name="Chaput D.L."/>
            <person name="Haridas S."/>
            <person name="Grigoriev I.V."/>
            <person name="Santelli C.M."/>
            <person name="Hansel C.M."/>
        </authorList>
    </citation>
    <scope>NUCLEOTIDE SEQUENCE [LARGE SCALE GENOMIC DNA]</scope>
    <source>
        <strain evidence="2 3">AP3s5-JAC2a</strain>
    </source>
</reference>
<proteinExistence type="predicted"/>
<dbReference type="PANTHER" id="PTHR42695:SF6">
    <property type="entry name" value="GLUTAMINE AMIDOTRANSFERASE DOMAIN-CONTAINING PROTEIN"/>
    <property type="match status" value="1"/>
</dbReference>
<dbReference type="STRING" id="1460663.A0A177CSZ5"/>
<dbReference type="Gene3D" id="3.40.50.880">
    <property type="match status" value="1"/>
</dbReference>
<dbReference type="SUPFAM" id="SSF52317">
    <property type="entry name" value="Class I glutamine amidotransferase-like"/>
    <property type="match status" value="1"/>
</dbReference>
<dbReference type="GO" id="GO:0016740">
    <property type="term" value="F:transferase activity"/>
    <property type="evidence" value="ECO:0007669"/>
    <property type="project" value="UniProtKB-KW"/>
</dbReference>
<protein>
    <submittedName>
        <fullName evidence="2">Class I glutamine amidotransferase-like protein</fullName>
    </submittedName>
</protein>
<dbReference type="OrthoDB" id="1669814at2759"/>
<evidence type="ECO:0000313" key="2">
    <source>
        <dbReference type="EMBL" id="OAG10108.1"/>
    </source>
</evidence>
<dbReference type="PROSITE" id="PS51273">
    <property type="entry name" value="GATASE_TYPE_1"/>
    <property type="match status" value="1"/>
</dbReference>
<keyword evidence="2" id="KW-0315">Glutamine amidotransferase</keyword>
<dbReference type="Proteomes" id="UP000077069">
    <property type="component" value="Unassembled WGS sequence"/>
</dbReference>
<dbReference type="InterPro" id="IPR029062">
    <property type="entry name" value="Class_I_gatase-like"/>
</dbReference>
<feature type="domain" description="Glutamine amidotransferase" evidence="1">
    <location>
        <begin position="62"/>
        <end position="215"/>
    </location>
</feature>
<dbReference type="EMBL" id="KV441549">
    <property type="protein sequence ID" value="OAG10108.1"/>
    <property type="molecule type" value="Genomic_DNA"/>
</dbReference>
<evidence type="ECO:0000313" key="3">
    <source>
        <dbReference type="Proteomes" id="UP000077069"/>
    </source>
</evidence>
<dbReference type="InterPro" id="IPR017926">
    <property type="entry name" value="GATASE"/>
</dbReference>
<dbReference type="GO" id="GO:0005829">
    <property type="term" value="C:cytosol"/>
    <property type="evidence" value="ECO:0007669"/>
    <property type="project" value="TreeGrafter"/>
</dbReference>
<dbReference type="InterPro" id="IPR044992">
    <property type="entry name" value="ChyE-like"/>
</dbReference>
<evidence type="ECO:0000259" key="1">
    <source>
        <dbReference type="Pfam" id="PF00117"/>
    </source>
</evidence>
<name>A0A177CSZ5_9PLEO</name>
<dbReference type="GeneID" id="28769873"/>
<keyword evidence="3" id="KW-1185">Reference proteome</keyword>
<dbReference type="CDD" id="cd01741">
    <property type="entry name" value="GATase1_1"/>
    <property type="match status" value="1"/>
</dbReference>
<dbReference type="RefSeq" id="XP_018040473.1">
    <property type="nucleotide sequence ID" value="XM_018186387.1"/>
</dbReference>
<dbReference type="GO" id="GO:0005634">
    <property type="term" value="C:nucleus"/>
    <property type="evidence" value="ECO:0007669"/>
    <property type="project" value="TreeGrafter"/>
</dbReference>
<gene>
    <name evidence="2" type="ORF">CC84DRAFT_465809</name>
</gene>
<organism evidence="2 3">
    <name type="scientific">Paraphaeosphaeria sporulosa</name>
    <dbReference type="NCBI Taxonomy" id="1460663"/>
    <lineage>
        <taxon>Eukaryota</taxon>
        <taxon>Fungi</taxon>
        <taxon>Dikarya</taxon>
        <taxon>Ascomycota</taxon>
        <taxon>Pezizomycotina</taxon>
        <taxon>Dothideomycetes</taxon>
        <taxon>Pleosporomycetidae</taxon>
        <taxon>Pleosporales</taxon>
        <taxon>Massarineae</taxon>
        <taxon>Didymosphaeriaceae</taxon>
        <taxon>Paraphaeosphaeria</taxon>
    </lineage>
</organism>
<sequence length="283" mass="31939">MSKLRIAMFNTDTPVSTVRPKWNTYGKMFEDLLLAAGSRFTPDLVIETEEYDIQGFQYPSSLADIDVILITGSAAASYDADEWIRRLNDYVLDVYNNHHHVKMFGSCFGHQLICQSLLREYGVHVQKDPNGYELGVKEIRLNGKFRKTLGNGSVFSRKMPDSLRVQMIHGDHVVLPAAESLPDSWIVFGATQHCAVQGMYVPGRVLTLQGHFEFNRFVNTELIHVFGEKGNWPQQMIQDGLEDVDADDDAEFISEIVLQFMLEQRGESAAHRKVGGLLTPPFA</sequence>
<dbReference type="AlphaFoldDB" id="A0A177CSZ5"/>
<dbReference type="InParanoid" id="A0A177CSZ5"/>
<accession>A0A177CSZ5</accession>
<dbReference type="PANTHER" id="PTHR42695">
    <property type="entry name" value="GLUTAMINE AMIDOTRANSFERASE YLR126C-RELATED"/>
    <property type="match status" value="1"/>
</dbReference>
<keyword evidence="2" id="KW-0808">Transferase</keyword>